<gene>
    <name evidence="1" type="ORF">COT54_02115</name>
</gene>
<accession>A0A2H0WZ14</accession>
<dbReference type="AlphaFoldDB" id="A0A2H0WZ14"/>
<evidence type="ECO:0000313" key="1">
    <source>
        <dbReference type="EMBL" id="PIS17916.1"/>
    </source>
</evidence>
<protein>
    <submittedName>
        <fullName evidence="1">Uncharacterized protein</fullName>
    </submittedName>
</protein>
<name>A0A2H0WZ14_9BACT</name>
<reference evidence="2" key="1">
    <citation type="submission" date="2017-09" db="EMBL/GenBank/DDBJ databases">
        <title>Depth-based differentiation of microbial function through sediment-hosted aquifers and enrichment of novel symbionts in the deep terrestrial subsurface.</title>
        <authorList>
            <person name="Probst A.J."/>
            <person name="Ladd B."/>
            <person name="Jarett J.K."/>
            <person name="Geller-Mcgrath D.E."/>
            <person name="Sieber C.M.K."/>
            <person name="Emerson J.B."/>
            <person name="Anantharaman K."/>
            <person name="Thomas B.C."/>
            <person name="Malmstrom R."/>
            <person name="Stieglmeier M."/>
            <person name="Klingl A."/>
            <person name="Woyke T."/>
            <person name="Ryan C.M."/>
            <person name="Banfield J.F."/>
        </authorList>
    </citation>
    <scope>NUCLEOTIDE SEQUENCE [LARGE SCALE GENOMIC DNA]</scope>
</reference>
<comment type="caution">
    <text evidence="1">The sequence shown here is derived from an EMBL/GenBank/DDBJ whole genome shotgun (WGS) entry which is preliminary data.</text>
</comment>
<dbReference type="Proteomes" id="UP000229574">
    <property type="component" value="Unassembled WGS sequence"/>
</dbReference>
<proteinExistence type="predicted"/>
<organism evidence="1 2">
    <name type="scientific">Candidatus Collierbacteria bacterium CG09_land_8_20_14_0_10_46_12</name>
    <dbReference type="NCBI Taxonomy" id="1974533"/>
    <lineage>
        <taxon>Bacteria</taxon>
        <taxon>Candidatus Collieribacteriota</taxon>
    </lineage>
</organism>
<dbReference type="EMBL" id="PEYY01000086">
    <property type="protein sequence ID" value="PIS17916.1"/>
    <property type="molecule type" value="Genomic_DNA"/>
</dbReference>
<feature type="non-terminal residue" evidence="1">
    <location>
        <position position="1"/>
    </location>
</feature>
<evidence type="ECO:0000313" key="2">
    <source>
        <dbReference type="Proteomes" id="UP000229574"/>
    </source>
</evidence>
<sequence>ITIIINYAHTLILDLDNPFVGIWNVDYTAFTQTKKYILETRHGK</sequence>